<keyword evidence="3" id="KW-1185">Reference proteome</keyword>
<dbReference type="EMBL" id="JALBGC010000007">
    <property type="protein sequence ID" value="MCI1189982.1"/>
    <property type="molecule type" value="Genomic_DNA"/>
</dbReference>
<proteinExistence type="predicted"/>
<dbReference type="InterPro" id="IPR036249">
    <property type="entry name" value="Thioredoxin-like_sf"/>
</dbReference>
<evidence type="ECO:0000313" key="3">
    <source>
        <dbReference type="Proteomes" id="UP001139193"/>
    </source>
</evidence>
<dbReference type="PANTHER" id="PTHR13887">
    <property type="entry name" value="GLUTATHIONE S-TRANSFERASE KAPPA"/>
    <property type="match status" value="1"/>
</dbReference>
<reference evidence="2" key="1">
    <citation type="submission" date="2022-03" db="EMBL/GenBank/DDBJ databases">
        <title>Bacterial whole genome sequence for Hymenobacter sp. DH14.</title>
        <authorList>
            <person name="Le V."/>
        </authorList>
    </citation>
    <scope>NUCLEOTIDE SEQUENCE</scope>
    <source>
        <strain evidence="2">DH14</strain>
    </source>
</reference>
<dbReference type="PANTHER" id="PTHR13887:SF41">
    <property type="entry name" value="THIOREDOXIN SUPERFAMILY PROTEIN"/>
    <property type="match status" value="1"/>
</dbReference>
<dbReference type="SUPFAM" id="SSF52833">
    <property type="entry name" value="Thioredoxin-like"/>
    <property type="match status" value="1"/>
</dbReference>
<dbReference type="CDD" id="cd03024">
    <property type="entry name" value="DsbA_FrnE"/>
    <property type="match status" value="1"/>
</dbReference>
<comment type="caution">
    <text evidence="2">The sequence shown here is derived from an EMBL/GenBank/DDBJ whole genome shotgun (WGS) entry which is preliminary data.</text>
</comment>
<dbReference type="GO" id="GO:0016491">
    <property type="term" value="F:oxidoreductase activity"/>
    <property type="evidence" value="ECO:0007669"/>
    <property type="project" value="InterPro"/>
</dbReference>
<dbReference type="AlphaFoldDB" id="A0A9X2AHN2"/>
<feature type="domain" description="DSBA-like thioredoxin" evidence="1">
    <location>
        <begin position="3"/>
        <end position="204"/>
    </location>
</feature>
<dbReference type="Proteomes" id="UP001139193">
    <property type="component" value="Unassembled WGS sequence"/>
</dbReference>
<accession>A0A9X2AHN2</accession>
<evidence type="ECO:0000259" key="1">
    <source>
        <dbReference type="Pfam" id="PF01323"/>
    </source>
</evidence>
<name>A0A9X2AHN2_9BACT</name>
<dbReference type="RefSeq" id="WP_241938194.1">
    <property type="nucleotide sequence ID" value="NZ_JALBGC010000007.1"/>
</dbReference>
<dbReference type="Pfam" id="PF01323">
    <property type="entry name" value="DSBA"/>
    <property type="match status" value="1"/>
</dbReference>
<dbReference type="Gene3D" id="3.40.30.10">
    <property type="entry name" value="Glutaredoxin"/>
    <property type="match status" value="1"/>
</dbReference>
<organism evidence="2 3">
    <name type="scientific">Hymenobacter cyanobacteriorum</name>
    <dbReference type="NCBI Taxonomy" id="2926463"/>
    <lineage>
        <taxon>Bacteria</taxon>
        <taxon>Pseudomonadati</taxon>
        <taxon>Bacteroidota</taxon>
        <taxon>Cytophagia</taxon>
        <taxon>Cytophagales</taxon>
        <taxon>Hymenobacteraceae</taxon>
        <taxon>Hymenobacter</taxon>
    </lineage>
</organism>
<protein>
    <submittedName>
        <fullName evidence="2">DsbA family oxidoreductase</fullName>
    </submittedName>
</protein>
<gene>
    <name evidence="2" type="ORF">MON38_21365</name>
</gene>
<evidence type="ECO:0000313" key="2">
    <source>
        <dbReference type="EMBL" id="MCI1189982.1"/>
    </source>
</evidence>
<sequence>MKVEIWSDVVCPFCYIGKRKFENALKDFVHRDEVEVVWHSFQLTPDFEPIPGESIHESLAKKKGVSVEEGRKMNDYMTNAAKEVGLNYQFDKAIPANTFLAHQLIHLGAHYGRQDATKERLMAAYYLEGQNIGDLDTLVKLGTEVGLDATESREALLAGTYANAVRLDEYQAQQIGVRGVPFFVFEDKYAVSGAQPSELFAEVLEKVYEEFKPAKPALVSLADGDACGPEGCAV</sequence>
<dbReference type="InterPro" id="IPR001853">
    <property type="entry name" value="DSBA-like_thioredoxin_dom"/>
</dbReference>